<accession>C0QME1</accession>
<evidence type="ECO:0000313" key="1">
    <source>
        <dbReference type="EMBL" id="ACN16458.1"/>
    </source>
</evidence>
<dbReference type="KEGG" id="dat:HRM2_33830"/>
<keyword evidence="2" id="KW-1185">Reference proteome</keyword>
<dbReference type="HOGENOM" id="CLU_2698569_0_0_7"/>
<name>C0QME1_DESAH</name>
<dbReference type="Proteomes" id="UP000000442">
    <property type="component" value="Chromosome"/>
</dbReference>
<protein>
    <submittedName>
        <fullName evidence="1">Uncharacterized protein</fullName>
    </submittedName>
</protein>
<dbReference type="EMBL" id="CP001087">
    <property type="protein sequence ID" value="ACN16458.1"/>
    <property type="molecule type" value="Genomic_DNA"/>
</dbReference>
<dbReference type="AlphaFoldDB" id="C0QME1"/>
<sequence>MKQEIQELKKLPLSFLISALFNTAIEAQRTSALSIAAFIEQVGSPSKDKKLSLFANKTNTYDVRQAVVTYGYH</sequence>
<dbReference type="STRING" id="177437.HRM2_33830"/>
<organism evidence="1 2">
    <name type="scientific">Desulforapulum autotrophicum (strain ATCC 43914 / DSM 3382 / VKM B-1955 / HRM2)</name>
    <name type="common">Desulfobacterium autotrophicum</name>
    <dbReference type="NCBI Taxonomy" id="177437"/>
    <lineage>
        <taxon>Bacteria</taxon>
        <taxon>Pseudomonadati</taxon>
        <taxon>Thermodesulfobacteriota</taxon>
        <taxon>Desulfobacteria</taxon>
        <taxon>Desulfobacterales</taxon>
        <taxon>Desulfobacteraceae</taxon>
        <taxon>Desulforapulum</taxon>
    </lineage>
</organism>
<gene>
    <name evidence="1" type="ordered locus">HRM2_33830</name>
</gene>
<proteinExistence type="predicted"/>
<reference evidence="1 2" key="1">
    <citation type="journal article" date="2009" name="Environ. Microbiol.">
        <title>Genome sequence of Desulfobacterium autotrophicum HRM2, a marine sulfate reducer oxidizing organic carbon completely to carbon dioxide.</title>
        <authorList>
            <person name="Strittmatter A.W."/>
            <person name="Liesegang H."/>
            <person name="Rabus R."/>
            <person name="Decker I."/>
            <person name="Amann J."/>
            <person name="Andres S."/>
            <person name="Henne A."/>
            <person name="Fricke W.F."/>
            <person name="Martinez-Arias R."/>
            <person name="Bartels D."/>
            <person name="Goesmann A."/>
            <person name="Krause L."/>
            <person name="Puehler A."/>
            <person name="Klenk H.P."/>
            <person name="Richter M."/>
            <person name="Schuler M."/>
            <person name="Gloeckner F.O."/>
            <person name="Meyerdierks A."/>
            <person name="Gottschalk G."/>
            <person name="Amann R."/>
        </authorList>
    </citation>
    <scope>NUCLEOTIDE SEQUENCE [LARGE SCALE GENOMIC DNA]</scope>
    <source>
        <strain evidence="2">ATCC 43914 / DSM 3382 / HRM2</strain>
    </source>
</reference>
<dbReference type="RefSeq" id="WP_015905220.1">
    <property type="nucleotide sequence ID" value="NC_012108.1"/>
</dbReference>
<evidence type="ECO:0000313" key="2">
    <source>
        <dbReference type="Proteomes" id="UP000000442"/>
    </source>
</evidence>